<dbReference type="InterPro" id="IPR041698">
    <property type="entry name" value="Methyltransf_25"/>
</dbReference>
<reference evidence="2" key="1">
    <citation type="submission" date="2018-05" db="EMBL/GenBank/DDBJ databases">
        <authorList>
            <person name="Lanie J.A."/>
            <person name="Ng W.-L."/>
            <person name="Kazmierczak K.M."/>
            <person name="Andrzejewski T.M."/>
            <person name="Davidsen T.M."/>
            <person name="Wayne K.J."/>
            <person name="Tettelin H."/>
            <person name="Glass J.I."/>
            <person name="Rusch D."/>
            <person name="Podicherti R."/>
            <person name="Tsui H.-C.T."/>
            <person name="Winkler M.E."/>
        </authorList>
    </citation>
    <scope>NUCLEOTIDE SEQUENCE</scope>
</reference>
<dbReference type="InterPro" id="IPR050508">
    <property type="entry name" value="Methyltransf_Superfamily"/>
</dbReference>
<sequence>MRETDSDWYTRHFNEDYRTLYAARNDAEAGVQTAFAIEQLEIQPDDRVLDLCCGHGRHLEALARRNIRATGVDLSLPLLKEALARGNGALLRADMRKLPFAADAEGFSVLVNFFTSFGYFQEENDNLAVIEEIARVLRPRGRFLLDLMNPHNASTPDPSTLREEGSFEIAEKRWFSQENQRVEKRIRLLDRTTGRESEYMESVRVYLEAEII</sequence>
<dbReference type="Gene3D" id="2.20.25.110">
    <property type="entry name" value="S-adenosyl-L-methionine-dependent methyltransferases"/>
    <property type="match status" value="1"/>
</dbReference>
<dbReference type="Gene3D" id="3.40.50.150">
    <property type="entry name" value="Vaccinia Virus protein VP39"/>
    <property type="match status" value="1"/>
</dbReference>
<evidence type="ECO:0000259" key="1">
    <source>
        <dbReference type="Pfam" id="PF13649"/>
    </source>
</evidence>
<feature type="non-terminal residue" evidence="2">
    <location>
        <position position="212"/>
    </location>
</feature>
<dbReference type="PANTHER" id="PTHR42912">
    <property type="entry name" value="METHYLTRANSFERASE"/>
    <property type="match status" value="1"/>
</dbReference>
<protein>
    <recommendedName>
        <fullName evidence="1">Methyltransferase domain-containing protein</fullName>
    </recommendedName>
</protein>
<proteinExistence type="predicted"/>
<dbReference type="AlphaFoldDB" id="A0A383AWG5"/>
<dbReference type="SUPFAM" id="SSF53335">
    <property type="entry name" value="S-adenosyl-L-methionine-dependent methyltransferases"/>
    <property type="match status" value="1"/>
</dbReference>
<dbReference type="GO" id="GO:0008168">
    <property type="term" value="F:methyltransferase activity"/>
    <property type="evidence" value="ECO:0007669"/>
    <property type="project" value="TreeGrafter"/>
</dbReference>
<gene>
    <name evidence="2" type="ORF">METZ01_LOCUS464379</name>
</gene>
<evidence type="ECO:0000313" key="2">
    <source>
        <dbReference type="EMBL" id="SVE11525.1"/>
    </source>
</evidence>
<organism evidence="2">
    <name type="scientific">marine metagenome</name>
    <dbReference type="NCBI Taxonomy" id="408172"/>
    <lineage>
        <taxon>unclassified sequences</taxon>
        <taxon>metagenomes</taxon>
        <taxon>ecological metagenomes</taxon>
    </lineage>
</organism>
<dbReference type="EMBL" id="UINC01195111">
    <property type="protein sequence ID" value="SVE11525.1"/>
    <property type="molecule type" value="Genomic_DNA"/>
</dbReference>
<dbReference type="CDD" id="cd02440">
    <property type="entry name" value="AdoMet_MTases"/>
    <property type="match status" value="1"/>
</dbReference>
<dbReference type="Pfam" id="PF13649">
    <property type="entry name" value="Methyltransf_25"/>
    <property type="match status" value="1"/>
</dbReference>
<feature type="domain" description="Methyltransferase" evidence="1">
    <location>
        <begin position="48"/>
        <end position="141"/>
    </location>
</feature>
<name>A0A383AWG5_9ZZZZ</name>
<accession>A0A383AWG5</accession>
<dbReference type="InterPro" id="IPR029063">
    <property type="entry name" value="SAM-dependent_MTases_sf"/>
</dbReference>